<evidence type="ECO:0000313" key="18">
    <source>
        <dbReference type="Proteomes" id="UP000430975"/>
    </source>
</evidence>
<dbReference type="NCBIfam" id="TIGR00229">
    <property type="entry name" value="sensory_box"/>
    <property type="match status" value="1"/>
</dbReference>
<dbReference type="GO" id="GO:0004721">
    <property type="term" value="F:phosphoprotein phosphatase activity"/>
    <property type="evidence" value="ECO:0007669"/>
    <property type="project" value="TreeGrafter"/>
</dbReference>
<dbReference type="CDD" id="cd00075">
    <property type="entry name" value="HATPase"/>
    <property type="match status" value="1"/>
</dbReference>
<dbReference type="Proteomes" id="UP000430975">
    <property type="component" value="Unassembled WGS sequence"/>
</dbReference>
<dbReference type="SUPFAM" id="SSF158472">
    <property type="entry name" value="HAMP domain-like"/>
    <property type="match status" value="1"/>
</dbReference>
<dbReference type="Gene3D" id="1.10.287.130">
    <property type="match status" value="1"/>
</dbReference>
<proteinExistence type="predicted"/>
<dbReference type="InterPro" id="IPR057640">
    <property type="entry name" value="Cache_WalK"/>
</dbReference>
<keyword evidence="10 11" id="KW-0472">Membrane</keyword>
<dbReference type="InterPro" id="IPR000700">
    <property type="entry name" value="PAS-assoc_C"/>
</dbReference>
<dbReference type="InterPro" id="IPR004358">
    <property type="entry name" value="Sig_transdc_His_kin-like_C"/>
</dbReference>
<evidence type="ECO:0000256" key="8">
    <source>
        <dbReference type="ARBA" id="ARBA00022989"/>
    </source>
</evidence>
<dbReference type="InterPro" id="IPR035965">
    <property type="entry name" value="PAS-like_dom_sf"/>
</dbReference>
<dbReference type="EMBL" id="WJQS01000001">
    <property type="protein sequence ID" value="MRI84413.1"/>
    <property type="molecule type" value="Genomic_DNA"/>
</dbReference>
<dbReference type="Gene3D" id="3.30.450.20">
    <property type="entry name" value="PAS domain"/>
    <property type="match status" value="2"/>
</dbReference>
<dbReference type="Pfam" id="PF02518">
    <property type="entry name" value="HATPase_c"/>
    <property type="match status" value="1"/>
</dbReference>
<keyword evidence="5" id="KW-0808">Transferase</keyword>
<evidence type="ECO:0000256" key="9">
    <source>
        <dbReference type="ARBA" id="ARBA00023012"/>
    </source>
</evidence>
<dbReference type="PROSITE" id="PS50112">
    <property type="entry name" value="PAS"/>
    <property type="match status" value="1"/>
</dbReference>
<evidence type="ECO:0000256" key="10">
    <source>
        <dbReference type="ARBA" id="ARBA00023136"/>
    </source>
</evidence>
<dbReference type="InterPro" id="IPR013767">
    <property type="entry name" value="PAS_fold"/>
</dbReference>
<keyword evidence="6 11" id="KW-0812">Transmembrane</keyword>
<evidence type="ECO:0000256" key="4">
    <source>
        <dbReference type="ARBA" id="ARBA00022553"/>
    </source>
</evidence>
<dbReference type="SMART" id="SM00388">
    <property type="entry name" value="HisKA"/>
    <property type="match status" value="1"/>
</dbReference>
<reference evidence="18 19" key="1">
    <citation type="submission" date="2019-11" db="EMBL/GenBank/DDBJ databases">
        <title>Characterisation of Fundicoccus ignavus gen. nov. sp. nov., a novel genus of the family Aerococcaceae isolated from bulk tank milk.</title>
        <authorList>
            <person name="Siebert A."/>
            <person name="Huptas C."/>
            <person name="Wenning M."/>
            <person name="Scherer S."/>
            <person name="Doll E.V."/>
        </authorList>
    </citation>
    <scope>NUCLEOTIDE SEQUENCE [LARGE SCALE GENOMIC DNA]</scope>
    <source>
        <strain evidence="16 19">DSM 109653</strain>
        <strain evidence="17 18">WS4759</strain>
    </source>
</reference>
<dbReference type="InterPro" id="IPR036890">
    <property type="entry name" value="HATPase_C_sf"/>
</dbReference>
<dbReference type="FunFam" id="3.30.565.10:FF:000006">
    <property type="entry name" value="Sensor histidine kinase WalK"/>
    <property type="match status" value="1"/>
</dbReference>
<dbReference type="Gene3D" id="1.10.8.500">
    <property type="entry name" value="HAMP domain in histidine kinase"/>
    <property type="match status" value="1"/>
</dbReference>
<protein>
    <recommendedName>
        <fullName evidence="3">histidine kinase</fullName>
        <ecNumber evidence="3">2.7.13.3</ecNumber>
    </recommendedName>
</protein>
<dbReference type="Pfam" id="PF00512">
    <property type="entry name" value="HisKA"/>
    <property type="match status" value="1"/>
</dbReference>
<dbReference type="InterPro" id="IPR000014">
    <property type="entry name" value="PAS"/>
</dbReference>
<keyword evidence="4" id="KW-0597">Phosphoprotein</keyword>
<dbReference type="FunFam" id="1.10.287.130:FF:000001">
    <property type="entry name" value="Two-component sensor histidine kinase"/>
    <property type="match status" value="1"/>
</dbReference>
<keyword evidence="18" id="KW-1185">Reference proteome</keyword>
<dbReference type="PRINTS" id="PR00344">
    <property type="entry name" value="BCTRLSENSOR"/>
</dbReference>
<dbReference type="Pfam" id="PF23846">
    <property type="entry name" value="Cache_WalK"/>
    <property type="match status" value="1"/>
</dbReference>
<dbReference type="SUPFAM" id="SSF55874">
    <property type="entry name" value="ATPase domain of HSP90 chaperone/DNA topoisomerase II/histidine kinase"/>
    <property type="match status" value="1"/>
</dbReference>
<dbReference type="InterPro" id="IPR003660">
    <property type="entry name" value="HAMP_dom"/>
</dbReference>
<dbReference type="InterPro" id="IPR050351">
    <property type="entry name" value="BphY/WalK/GraS-like"/>
</dbReference>
<dbReference type="SMART" id="SM00304">
    <property type="entry name" value="HAMP"/>
    <property type="match status" value="1"/>
</dbReference>
<keyword evidence="7 17" id="KW-0418">Kinase</keyword>
<dbReference type="CDD" id="cd00082">
    <property type="entry name" value="HisKA"/>
    <property type="match status" value="1"/>
</dbReference>
<keyword evidence="8 11" id="KW-1133">Transmembrane helix</keyword>
<dbReference type="SUPFAM" id="SSF47384">
    <property type="entry name" value="Homodimeric domain of signal transducing histidine kinase"/>
    <property type="match status" value="1"/>
</dbReference>
<comment type="catalytic activity">
    <reaction evidence="1">
        <text>ATP + protein L-histidine = ADP + protein N-phospho-L-histidine.</text>
        <dbReference type="EC" id="2.7.13.3"/>
    </reaction>
</comment>
<dbReference type="PROSITE" id="PS50885">
    <property type="entry name" value="HAMP"/>
    <property type="match status" value="1"/>
</dbReference>
<dbReference type="PANTHER" id="PTHR45453:SF1">
    <property type="entry name" value="PHOSPHATE REGULON SENSOR PROTEIN PHOR"/>
    <property type="match status" value="1"/>
</dbReference>
<evidence type="ECO:0000256" key="1">
    <source>
        <dbReference type="ARBA" id="ARBA00000085"/>
    </source>
</evidence>
<dbReference type="InterPro" id="IPR036097">
    <property type="entry name" value="HisK_dim/P_sf"/>
</dbReference>
<dbReference type="RefSeq" id="WP_153861873.1">
    <property type="nucleotide sequence ID" value="NZ_WJQR01000005.1"/>
</dbReference>
<feature type="transmembrane region" description="Helical" evidence="11">
    <location>
        <begin position="186"/>
        <end position="209"/>
    </location>
</feature>
<gene>
    <name evidence="17" type="primary">walK</name>
    <name evidence="17" type="ORF">GIY09_00650</name>
    <name evidence="16" type="ORF">GIY11_05900</name>
</gene>
<dbReference type="NCBIfam" id="NF033092">
    <property type="entry name" value="HK_WalK"/>
    <property type="match status" value="1"/>
</dbReference>
<evidence type="ECO:0000259" key="13">
    <source>
        <dbReference type="PROSITE" id="PS50112"/>
    </source>
</evidence>
<organism evidence="17 18">
    <name type="scientific">Fundicoccus ignavus</name>
    <dbReference type="NCBI Taxonomy" id="2664442"/>
    <lineage>
        <taxon>Bacteria</taxon>
        <taxon>Bacillati</taxon>
        <taxon>Bacillota</taxon>
        <taxon>Bacilli</taxon>
        <taxon>Lactobacillales</taxon>
        <taxon>Aerococcaceae</taxon>
        <taxon>Fundicoccus</taxon>
    </lineage>
</organism>
<dbReference type="PROSITE" id="PS50109">
    <property type="entry name" value="HIS_KIN"/>
    <property type="match status" value="1"/>
</dbReference>
<dbReference type="SMART" id="SM00091">
    <property type="entry name" value="PAS"/>
    <property type="match status" value="1"/>
</dbReference>
<evidence type="ECO:0000256" key="11">
    <source>
        <dbReference type="SAM" id="Phobius"/>
    </source>
</evidence>
<comment type="caution">
    <text evidence="17">The sequence shown here is derived from an EMBL/GenBank/DDBJ whole genome shotgun (WGS) entry which is preliminary data.</text>
</comment>
<name>A0A6I2GVQ4_9LACT</name>
<dbReference type="InterPro" id="IPR005467">
    <property type="entry name" value="His_kinase_dom"/>
</dbReference>
<evidence type="ECO:0000313" key="16">
    <source>
        <dbReference type="EMBL" id="MRI81546.1"/>
    </source>
</evidence>
<dbReference type="SMART" id="SM00387">
    <property type="entry name" value="HATPase_c"/>
    <property type="match status" value="1"/>
</dbReference>
<dbReference type="InterPro" id="IPR003661">
    <property type="entry name" value="HisK_dim/P_dom"/>
</dbReference>
<accession>A0A6I2GVQ4</accession>
<evidence type="ECO:0000313" key="17">
    <source>
        <dbReference type="EMBL" id="MRI84413.1"/>
    </source>
</evidence>
<dbReference type="PROSITE" id="PS50113">
    <property type="entry name" value="PAC"/>
    <property type="match status" value="1"/>
</dbReference>
<dbReference type="CDD" id="cd06225">
    <property type="entry name" value="HAMP"/>
    <property type="match status" value="1"/>
</dbReference>
<evidence type="ECO:0000256" key="6">
    <source>
        <dbReference type="ARBA" id="ARBA00022692"/>
    </source>
</evidence>
<feature type="domain" description="Histidine kinase" evidence="12">
    <location>
        <begin position="386"/>
        <end position="608"/>
    </location>
</feature>
<dbReference type="InterPro" id="IPR049814">
    <property type="entry name" value="Resp_reg_WalK"/>
</dbReference>
<evidence type="ECO:0000256" key="2">
    <source>
        <dbReference type="ARBA" id="ARBA00004370"/>
    </source>
</evidence>
<evidence type="ECO:0000256" key="3">
    <source>
        <dbReference type="ARBA" id="ARBA00012438"/>
    </source>
</evidence>
<feature type="domain" description="PAS" evidence="13">
    <location>
        <begin position="264"/>
        <end position="327"/>
    </location>
</feature>
<dbReference type="Pfam" id="PF00989">
    <property type="entry name" value="PAS"/>
    <property type="match status" value="1"/>
</dbReference>
<dbReference type="PANTHER" id="PTHR45453">
    <property type="entry name" value="PHOSPHATE REGULON SENSOR PROTEIN PHOR"/>
    <property type="match status" value="1"/>
</dbReference>
<dbReference type="GO" id="GO:0016036">
    <property type="term" value="P:cellular response to phosphate starvation"/>
    <property type="evidence" value="ECO:0007669"/>
    <property type="project" value="TreeGrafter"/>
</dbReference>
<feature type="domain" description="HAMP" evidence="15">
    <location>
        <begin position="207"/>
        <end position="259"/>
    </location>
</feature>
<dbReference type="EC" id="2.7.13.3" evidence="3"/>
<evidence type="ECO:0000313" key="19">
    <source>
        <dbReference type="Proteomes" id="UP000469870"/>
    </source>
</evidence>
<dbReference type="Pfam" id="PF00672">
    <property type="entry name" value="HAMP"/>
    <property type="match status" value="1"/>
</dbReference>
<evidence type="ECO:0000256" key="5">
    <source>
        <dbReference type="ARBA" id="ARBA00022679"/>
    </source>
</evidence>
<evidence type="ECO:0000256" key="7">
    <source>
        <dbReference type="ARBA" id="ARBA00022777"/>
    </source>
</evidence>
<dbReference type="GO" id="GO:0000155">
    <property type="term" value="F:phosphorelay sensor kinase activity"/>
    <property type="evidence" value="ECO:0007669"/>
    <property type="project" value="InterPro"/>
</dbReference>
<dbReference type="Gene3D" id="3.30.565.10">
    <property type="entry name" value="Histidine kinase-like ATPase, C-terminal domain"/>
    <property type="match status" value="1"/>
</dbReference>
<feature type="domain" description="PAC" evidence="14">
    <location>
        <begin position="329"/>
        <end position="382"/>
    </location>
</feature>
<dbReference type="InterPro" id="IPR003594">
    <property type="entry name" value="HATPase_dom"/>
</dbReference>
<evidence type="ECO:0000259" key="14">
    <source>
        <dbReference type="PROSITE" id="PS50113"/>
    </source>
</evidence>
<evidence type="ECO:0000259" key="15">
    <source>
        <dbReference type="PROSITE" id="PS50885"/>
    </source>
</evidence>
<dbReference type="GO" id="GO:0005886">
    <property type="term" value="C:plasma membrane"/>
    <property type="evidence" value="ECO:0007669"/>
    <property type="project" value="TreeGrafter"/>
</dbReference>
<dbReference type="EMBL" id="WJQR01000005">
    <property type="protein sequence ID" value="MRI81546.1"/>
    <property type="molecule type" value="Genomic_DNA"/>
</dbReference>
<dbReference type="CDD" id="cd00130">
    <property type="entry name" value="PAS"/>
    <property type="match status" value="1"/>
</dbReference>
<dbReference type="SUPFAM" id="SSF55785">
    <property type="entry name" value="PYP-like sensor domain (PAS domain)"/>
    <property type="match status" value="1"/>
</dbReference>
<dbReference type="GO" id="GO:0006355">
    <property type="term" value="P:regulation of DNA-templated transcription"/>
    <property type="evidence" value="ECO:0007669"/>
    <property type="project" value="InterPro"/>
</dbReference>
<dbReference type="AlphaFoldDB" id="A0A6I2GVQ4"/>
<dbReference type="Proteomes" id="UP000469870">
    <property type="component" value="Unassembled WGS sequence"/>
</dbReference>
<evidence type="ECO:0000259" key="12">
    <source>
        <dbReference type="PROSITE" id="PS50109"/>
    </source>
</evidence>
<comment type="subcellular location">
    <subcellularLocation>
        <location evidence="2">Membrane</location>
    </subcellularLocation>
</comment>
<sequence>MKRSFNIFQSIYIKIPLLIIFILTISFQFIGVFFIDQLETQSVTTLKDQINTQVDFLINNVSPILSDTDQSDGERDRRLNQALDSFSSTYPASIQIVNPQDYVLATSDVSQKGLVGTRTNNEFVMNVLINQRSFDNETLNQETSQRNYNIYKPIMSFEETPKLLGAVAVEADMMRIYEQRDNVMELFLRAAVFAIIGSFVVSIVLSSGLTRPIEDMRQQAIRISDGIYNYPAKVYGQDELGELALTLNDLAIKVKDAQELTESERQRLDGVLRHMTDGVIGTDQRGNVLLVNERALYLLGIPQEAAVGMSLLKLLEIEDTYTLKNLLGGDKEIMITRYEDDIDTILKVEFSVIRRETGFVTGLVAVLTDVTEQEKTDQERRDFVSNVSHELRTPLTSIKSYSEALADGAWQDPNIAPQFLEVIQSESNRMIRMIANLLDLSKMDGGQLQTNLEYIDFKRIVHHILDRFDFTLASGDVPKKYTIKRELTTRDIYVEIDQDRMTQVIDNLMNNAIKYSPDGGLVTVRLIDTQNSVILSVTDQGLGIPQKDLPHLFERFYRVDKARSREQGGTGLGLAISKEVIEMHGGRIWVDSIEGKGSTFSFELPFTVFDLDDEGWDDFE</sequence>
<keyword evidence="9" id="KW-0902">Two-component regulatory system</keyword>
<feature type="transmembrane region" description="Helical" evidence="11">
    <location>
        <begin position="12"/>
        <end position="35"/>
    </location>
</feature>